<reference evidence="2 3" key="1">
    <citation type="submission" date="2017-03" db="EMBL/GenBank/DDBJ databases">
        <title>Isolation of Levoglucosan Utilizing Bacteria.</title>
        <authorList>
            <person name="Arya A.S."/>
        </authorList>
    </citation>
    <scope>NUCLEOTIDE SEQUENCE [LARGE SCALE GENOMIC DNA]</scope>
    <source>
        <strain evidence="2 3">MEC069</strain>
    </source>
</reference>
<organism evidence="2 3">
    <name type="scientific">Paenibacillus athensensis</name>
    <dbReference type="NCBI Taxonomy" id="1967502"/>
    <lineage>
        <taxon>Bacteria</taxon>
        <taxon>Bacillati</taxon>
        <taxon>Bacillota</taxon>
        <taxon>Bacilli</taxon>
        <taxon>Bacillales</taxon>
        <taxon>Paenibacillaceae</taxon>
        <taxon>Paenibacillus</taxon>
    </lineage>
</organism>
<dbReference type="OrthoDB" id="4325664at2"/>
<feature type="region of interest" description="Disordered" evidence="1">
    <location>
        <begin position="1"/>
        <end position="46"/>
    </location>
</feature>
<evidence type="ECO:0000313" key="3">
    <source>
        <dbReference type="Proteomes" id="UP000298246"/>
    </source>
</evidence>
<keyword evidence="3" id="KW-1185">Reference proteome</keyword>
<proteinExistence type="predicted"/>
<evidence type="ECO:0000256" key="1">
    <source>
        <dbReference type="SAM" id="MobiDB-lite"/>
    </source>
</evidence>
<dbReference type="EMBL" id="MYFO01000004">
    <property type="protein sequence ID" value="TFE90609.1"/>
    <property type="molecule type" value="Genomic_DNA"/>
</dbReference>
<dbReference type="RefSeq" id="WP_134750330.1">
    <property type="nucleotide sequence ID" value="NZ_MYFO02000008.1"/>
</dbReference>
<comment type="caution">
    <text evidence="2">The sequence shown here is derived from an EMBL/GenBank/DDBJ whole genome shotgun (WGS) entry which is preliminary data.</text>
</comment>
<evidence type="ECO:0000313" key="2">
    <source>
        <dbReference type="EMBL" id="TFE90609.1"/>
    </source>
</evidence>
<gene>
    <name evidence="2" type="ORF">B5M42_04905</name>
</gene>
<protein>
    <submittedName>
        <fullName evidence="2">Uncharacterized protein</fullName>
    </submittedName>
</protein>
<feature type="region of interest" description="Disordered" evidence="1">
    <location>
        <begin position="70"/>
        <end position="106"/>
    </location>
</feature>
<accession>A0A4Y8Q8I2</accession>
<name>A0A4Y8Q8I2_9BACL</name>
<sequence length="334" mass="35629">MEARLGAKSASSVQTTREIDGIQRKEERATGPERADAFGAGQSPAMRQMQMLQRSVGNREVARMIQTKLSAPAAVQRSTEREAMQEAPTSAAPALKDAVTPSGQGGVAASRIQRLKIYPATADKTDTDWNAAPEEVEFKGLSYAEVTDLVAKREQQLRSGLPEEPPRRGMPERNYVFAAEDYKELKELAQAYEQGGDGFEQTPVVNCSEGQIKVVSKDQTINFGGVSSCMTFTVVLEDGRKVAAHAALQAPLNLSQINDVVAAQGSPVVKVTACGVGSFWGIDMSLFPQDSESSSAEPDTFKASILSVFGGSVAFKDMDADGTVTADAKGEVSV</sequence>
<feature type="compositionally biased region" description="Basic and acidic residues" evidence="1">
    <location>
        <begin position="17"/>
        <end position="36"/>
    </location>
</feature>
<dbReference type="Proteomes" id="UP000298246">
    <property type="component" value="Unassembled WGS sequence"/>
</dbReference>
<dbReference type="AlphaFoldDB" id="A0A4Y8Q8I2"/>